<keyword evidence="3 6" id="KW-0479">Metal-binding</keyword>
<dbReference type="RefSeq" id="WP_200352232.1">
    <property type="nucleotide sequence ID" value="NZ_BAABHZ010000001.1"/>
</dbReference>
<organism evidence="9 10">
    <name type="scientific">Luteolibacter yonseiensis</name>
    <dbReference type="NCBI Taxonomy" id="1144680"/>
    <lineage>
        <taxon>Bacteria</taxon>
        <taxon>Pseudomonadati</taxon>
        <taxon>Verrucomicrobiota</taxon>
        <taxon>Verrucomicrobiia</taxon>
        <taxon>Verrucomicrobiales</taxon>
        <taxon>Verrucomicrobiaceae</taxon>
        <taxon>Luteolibacter</taxon>
    </lineage>
</organism>
<protein>
    <submittedName>
        <fullName evidence="9">C-type cytochrome</fullName>
    </submittedName>
</protein>
<dbReference type="SUPFAM" id="SSF46626">
    <property type="entry name" value="Cytochrome c"/>
    <property type="match status" value="2"/>
</dbReference>
<feature type="domain" description="Cytochrome c" evidence="8">
    <location>
        <begin position="559"/>
        <end position="658"/>
    </location>
</feature>
<name>A0A934R5D8_9BACT</name>
<evidence type="ECO:0000313" key="9">
    <source>
        <dbReference type="EMBL" id="MBK1817287.1"/>
    </source>
</evidence>
<dbReference type="AlphaFoldDB" id="A0A934R5D8"/>
<proteinExistence type="predicted"/>
<comment type="caution">
    <text evidence="9">The sequence shown here is derived from an EMBL/GenBank/DDBJ whole genome shotgun (WGS) entry which is preliminary data.</text>
</comment>
<evidence type="ECO:0000313" key="10">
    <source>
        <dbReference type="Proteomes" id="UP000600139"/>
    </source>
</evidence>
<dbReference type="GO" id="GO:0046872">
    <property type="term" value="F:metal ion binding"/>
    <property type="evidence" value="ECO:0007669"/>
    <property type="project" value="UniProtKB-KW"/>
</dbReference>
<dbReference type="GO" id="GO:0020037">
    <property type="term" value="F:heme binding"/>
    <property type="evidence" value="ECO:0007669"/>
    <property type="project" value="InterPro"/>
</dbReference>
<reference evidence="9" key="1">
    <citation type="submission" date="2021-01" db="EMBL/GenBank/DDBJ databases">
        <title>Modified the classification status of verrucomicrobia.</title>
        <authorList>
            <person name="Feng X."/>
        </authorList>
    </citation>
    <scope>NUCLEOTIDE SEQUENCE</scope>
    <source>
        <strain evidence="9">JCM 18052</strain>
    </source>
</reference>
<dbReference type="InterPro" id="IPR036909">
    <property type="entry name" value="Cyt_c-like_dom_sf"/>
</dbReference>
<feature type="chain" id="PRO_5037482154" evidence="7">
    <location>
        <begin position="19"/>
        <end position="658"/>
    </location>
</feature>
<dbReference type="Gene3D" id="1.10.760.10">
    <property type="entry name" value="Cytochrome c-like domain"/>
    <property type="match status" value="3"/>
</dbReference>
<evidence type="ECO:0000256" key="2">
    <source>
        <dbReference type="ARBA" id="ARBA00022617"/>
    </source>
</evidence>
<dbReference type="PANTHER" id="PTHR33751:SF9">
    <property type="entry name" value="CYTOCHROME C4"/>
    <property type="match status" value="1"/>
</dbReference>
<gene>
    <name evidence="9" type="ORF">JIN84_16830</name>
</gene>
<dbReference type="PANTHER" id="PTHR33751">
    <property type="entry name" value="CBB3-TYPE CYTOCHROME C OXIDASE SUBUNIT FIXP"/>
    <property type="match status" value="1"/>
</dbReference>
<evidence type="ECO:0000256" key="3">
    <source>
        <dbReference type="ARBA" id="ARBA00022723"/>
    </source>
</evidence>
<dbReference type="EMBL" id="JAENIK010000012">
    <property type="protein sequence ID" value="MBK1817287.1"/>
    <property type="molecule type" value="Genomic_DNA"/>
</dbReference>
<dbReference type="InterPro" id="IPR050597">
    <property type="entry name" value="Cytochrome_c_Oxidase_Subunit"/>
</dbReference>
<evidence type="ECO:0000256" key="1">
    <source>
        <dbReference type="ARBA" id="ARBA00022448"/>
    </source>
</evidence>
<feature type="signal peptide" evidence="7">
    <location>
        <begin position="1"/>
        <end position="18"/>
    </location>
</feature>
<accession>A0A934R5D8</accession>
<keyword evidence="5 6" id="KW-0408">Iron</keyword>
<evidence type="ECO:0000256" key="4">
    <source>
        <dbReference type="ARBA" id="ARBA00022982"/>
    </source>
</evidence>
<dbReference type="Pfam" id="PF00034">
    <property type="entry name" value="Cytochrom_C"/>
    <property type="match status" value="1"/>
</dbReference>
<feature type="domain" description="Cytochrome c" evidence="8">
    <location>
        <begin position="161"/>
        <end position="342"/>
    </location>
</feature>
<dbReference type="InterPro" id="IPR036280">
    <property type="entry name" value="Multihaem_cyt_sf"/>
</dbReference>
<dbReference type="SUPFAM" id="SSF56988">
    <property type="entry name" value="Anthrax protective antigen"/>
    <property type="match status" value="1"/>
</dbReference>
<dbReference type="GO" id="GO:0009055">
    <property type="term" value="F:electron transfer activity"/>
    <property type="evidence" value="ECO:0007669"/>
    <property type="project" value="InterPro"/>
</dbReference>
<keyword evidence="1" id="KW-0813">Transport</keyword>
<keyword evidence="4" id="KW-0249">Electron transport</keyword>
<dbReference type="SUPFAM" id="SSF48695">
    <property type="entry name" value="Multiheme cytochromes"/>
    <property type="match status" value="1"/>
</dbReference>
<keyword evidence="10" id="KW-1185">Reference proteome</keyword>
<evidence type="ECO:0000256" key="6">
    <source>
        <dbReference type="PROSITE-ProRule" id="PRU00433"/>
    </source>
</evidence>
<evidence type="ECO:0000256" key="5">
    <source>
        <dbReference type="ARBA" id="ARBA00023004"/>
    </source>
</evidence>
<dbReference type="Proteomes" id="UP000600139">
    <property type="component" value="Unassembled WGS sequence"/>
</dbReference>
<feature type="domain" description="Cytochrome c" evidence="8">
    <location>
        <begin position="356"/>
        <end position="432"/>
    </location>
</feature>
<sequence length="658" mass="71257">MLRNATAFLLLAASAAQAELVATFTRDVATDSRLDRFPALAIEAGEPATPFLTPGPFQAVWKGKIVVPKRMRLVFSFEGEGKAALKIAGKDVLTKEGDLGGKGSESTRLNPGEHEMEISYSSKPDGTATFRIFWEEASFPRQTIPASAFKAEATEATTLGELQRHGREVFAAQNCFKCHSGPTTMPETQLIPPILGGIGDRTSEEWLRRWIADPKTLKPTTHMPSLVDASTEEGRQQASDLAAHLVKLKTASSGPAPDAKLAEEGGAHFHELGCVACHNAPDKGVTDPSRVPLNNVASKYLPGALVAFLKSPDTYHPAIKMPNFNLSDAEANSIAAFLTEASKGKETKFDKEFPKGDADRGAKLAESLQCGTCHAGEPMDPTKFPIPLDGLFKKDWAAGGCAAPADKLGKSPHLNLSDKDRAALVAFSKTGADSLNRDTAAEYTTRQIETLRCTACHAIDSKQPLLNGFHGETAGLAAHIKSLHERVDQTRPQLTFTGEMLYTSAIESMIAGTTEPRPRPWLAMRMPAFKNQATGLANGFSKLHGHAPDKPAEVKVDPALAAIGKDLVSATGFGCTTCHGIGDMKPTAAFEVEGVNFKLFPNRIREDYYHRWMDNPQAVIPGTKMPRYSQDNKSQRTDVLDGDAKKQFEAIWNYLHQK</sequence>
<dbReference type="InterPro" id="IPR009056">
    <property type="entry name" value="Cyt_c-like_dom"/>
</dbReference>
<evidence type="ECO:0000256" key="7">
    <source>
        <dbReference type="SAM" id="SignalP"/>
    </source>
</evidence>
<keyword evidence="2 6" id="KW-0349">Heme</keyword>
<evidence type="ECO:0000259" key="8">
    <source>
        <dbReference type="PROSITE" id="PS51007"/>
    </source>
</evidence>
<dbReference type="PROSITE" id="PS51007">
    <property type="entry name" value="CYTC"/>
    <property type="match status" value="3"/>
</dbReference>
<keyword evidence="7" id="KW-0732">Signal</keyword>